<dbReference type="PANTHER" id="PTHR33452">
    <property type="entry name" value="OXIDOREDUCTASE CATD-RELATED"/>
    <property type="match status" value="1"/>
</dbReference>
<proteinExistence type="inferred from homology"/>
<evidence type="ECO:0000256" key="7">
    <source>
        <dbReference type="SAM" id="Phobius"/>
    </source>
</evidence>
<comment type="subcellular location">
    <subcellularLocation>
        <location evidence="1">Cell membrane</location>
        <topology evidence="1">Multi-pass membrane protein</topology>
    </subcellularLocation>
</comment>
<reference evidence="8" key="1">
    <citation type="submission" date="2020-02" db="EMBL/GenBank/DDBJ databases">
        <authorList>
            <person name="Meier V. D."/>
        </authorList>
    </citation>
    <scope>NUCLEOTIDE SEQUENCE</scope>
    <source>
        <strain evidence="8">AVDCRST_MAG45</strain>
    </source>
</reference>
<name>A0A6J4SM81_9ACTN</name>
<dbReference type="AlphaFoldDB" id="A0A6J4SM81"/>
<dbReference type="GO" id="GO:0005886">
    <property type="term" value="C:plasma membrane"/>
    <property type="evidence" value="ECO:0007669"/>
    <property type="project" value="UniProtKB-SubCell"/>
</dbReference>
<dbReference type="InterPro" id="IPR032808">
    <property type="entry name" value="DoxX"/>
</dbReference>
<keyword evidence="5 7" id="KW-1133">Transmembrane helix</keyword>
<gene>
    <name evidence="8" type="ORF">AVDCRST_MAG45-1022</name>
</gene>
<evidence type="ECO:0000256" key="1">
    <source>
        <dbReference type="ARBA" id="ARBA00004651"/>
    </source>
</evidence>
<sequence length="172" mass="16712">MEAGLLLIQVVVGALVAGHGAQKLFGAFGGPGLEGFGGFLGSIGLRPAGPLAFAAGASELVGGLLLALGLATPLAALLIVAVMVVAARTAHAGKGVWAQEGGWELNLTYGVVALGLAANGAGAWSLDAVIGWDVAGLLWAVGALVLGVAGGLSVLVLGRDRRSADRTAAVGA</sequence>
<protein>
    <submittedName>
        <fullName evidence="8">Membrane protein, distant similarity to thiosulphate:quinone oxidoreductase DoxD</fullName>
    </submittedName>
</protein>
<dbReference type="Pfam" id="PF07681">
    <property type="entry name" value="DoxX"/>
    <property type="match status" value="1"/>
</dbReference>
<keyword evidence="3" id="KW-1003">Cell membrane</keyword>
<dbReference type="EMBL" id="CADCVU010000088">
    <property type="protein sequence ID" value="CAA9496215.1"/>
    <property type="molecule type" value="Genomic_DNA"/>
</dbReference>
<comment type="similarity">
    <text evidence="2">Belongs to the DoxX family.</text>
</comment>
<feature type="transmembrane region" description="Helical" evidence="7">
    <location>
        <begin position="60"/>
        <end position="86"/>
    </location>
</feature>
<feature type="transmembrane region" description="Helical" evidence="7">
    <location>
        <begin position="107"/>
        <end position="125"/>
    </location>
</feature>
<evidence type="ECO:0000256" key="3">
    <source>
        <dbReference type="ARBA" id="ARBA00022475"/>
    </source>
</evidence>
<keyword evidence="4 7" id="KW-0812">Transmembrane</keyword>
<evidence type="ECO:0000256" key="6">
    <source>
        <dbReference type="ARBA" id="ARBA00023136"/>
    </source>
</evidence>
<evidence type="ECO:0000256" key="5">
    <source>
        <dbReference type="ARBA" id="ARBA00022989"/>
    </source>
</evidence>
<evidence type="ECO:0000313" key="8">
    <source>
        <dbReference type="EMBL" id="CAA9496215.1"/>
    </source>
</evidence>
<accession>A0A6J4SM81</accession>
<dbReference type="PANTHER" id="PTHR33452:SF1">
    <property type="entry name" value="INNER MEMBRANE PROTEIN YPHA-RELATED"/>
    <property type="match status" value="1"/>
</dbReference>
<dbReference type="InterPro" id="IPR051907">
    <property type="entry name" value="DoxX-like_oxidoreductase"/>
</dbReference>
<evidence type="ECO:0000256" key="2">
    <source>
        <dbReference type="ARBA" id="ARBA00006679"/>
    </source>
</evidence>
<feature type="transmembrane region" description="Helical" evidence="7">
    <location>
        <begin position="137"/>
        <end position="157"/>
    </location>
</feature>
<organism evidence="8">
    <name type="scientific">uncultured Solirubrobacterales bacterium</name>
    <dbReference type="NCBI Taxonomy" id="768556"/>
    <lineage>
        <taxon>Bacteria</taxon>
        <taxon>Bacillati</taxon>
        <taxon>Actinomycetota</taxon>
        <taxon>Thermoleophilia</taxon>
        <taxon>Solirubrobacterales</taxon>
        <taxon>environmental samples</taxon>
    </lineage>
</organism>
<evidence type="ECO:0000256" key="4">
    <source>
        <dbReference type="ARBA" id="ARBA00022692"/>
    </source>
</evidence>
<keyword evidence="6 7" id="KW-0472">Membrane</keyword>